<accession>F6CSY5</accession>
<dbReference type="HOGENOM" id="CLU_126055_1_0_6"/>
<dbReference type="STRING" id="491952.Mar181_2005"/>
<gene>
    <name evidence="1" type="ordered locus">Mar181_2005</name>
</gene>
<dbReference type="AlphaFoldDB" id="F6CSY5"/>
<dbReference type="EMBL" id="CP002771">
    <property type="protein sequence ID" value="AEF55043.1"/>
    <property type="molecule type" value="Genomic_DNA"/>
</dbReference>
<organism evidence="1 2">
    <name type="scientific">Marinomonas posidonica (strain CECT 7376 / NCIMB 14433 / IVIA-Po-181)</name>
    <dbReference type="NCBI Taxonomy" id="491952"/>
    <lineage>
        <taxon>Bacteria</taxon>
        <taxon>Pseudomonadati</taxon>
        <taxon>Pseudomonadota</taxon>
        <taxon>Gammaproteobacteria</taxon>
        <taxon>Oceanospirillales</taxon>
        <taxon>Oceanospirillaceae</taxon>
        <taxon>Marinomonas</taxon>
    </lineage>
</organism>
<proteinExistence type="predicted"/>
<dbReference type="RefSeq" id="WP_013796518.1">
    <property type="nucleotide sequence ID" value="NC_015559.1"/>
</dbReference>
<dbReference type="eggNOG" id="ENOG5031V4J">
    <property type="taxonomic scope" value="Bacteria"/>
</dbReference>
<keyword evidence="2" id="KW-1185">Reference proteome</keyword>
<reference evidence="1 2" key="1">
    <citation type="journal article" date="2012" name="Stand. Genomic Sci.">
        <title>Complete genome sequence of Marinomonas posidonica type strain (IVIA-Po-181(T)).</title>
        <authorList>
            <person name="Lucas-Elio P."/>
            <person name="Goodwin L."/>
            <person name="Woyke T."/>
            <person name="Pitluck S."/>
            <person name="Nolan M."/>
            <person name="Kyrpides N.C."/>
            <person name="Detter J.C."/>
            <person name="Copeland A."/>
            <person name="Lu M."/>
            <person name="Bruce D."/>
            <person name="Detter C."/>
            <person name="Tapia R."/>
            <person name="Han S."/>
            <person name="Land M.L."/>
            <person name="Ivanova N."/>
            <person name="Mikhailova N."/>
            <person name="Johnston A.W."/>
            <person name="Sanchez-Amat A."/>
        </authorList>
    </citation>
    <scope>NUCLEOTIDE SEQUENCE [LARGE SCALE GENOMIC DNA]</scope>
    <source>
        <strain evidence="2">CECT 7376 / NCIMB 14433 / IVIA-Po-181</strain>
    </source>
</reference>
<evidence type="ECO:0000313" key="2">
    <source>
        <dbReference type="Proteomes" id="UP000009230"/>
    </source>
</evidence>
<evidence type="ECO:0000313" key="1">
    <source>
        <dbReference type="EMBL" id="AEF55043.1"/>
    </source>
</evidence>
<dbReference type="OrthoDB" id="2936081at2"/>
<name>F6CSY5_MARPP</name>
<sequence>MSDTPNLDEVFFRLTSNDRYSQMVERLSQGQSIWTLADEQGCLLIQLSSDKVLPIWLSETQALQWAEKDYPDFKGLEISAVDWQEKWLPGMINDKFAVGAAPNMAGECIVSSAEEHAHDIQSV</sequence>
<dbReference type="KEGG" id="mpc:Mar181_2005"/>
<dbReference type="Proteomes" id="UP000009230">
    <property type="component" value="Chromosome"/>
</dbReference>
<protein>
    <recommendedName>
        <fullName evidence="3">DUF2750 domain-containing protein</fullName>
    </recommendedName>
</protein>
<evidence type="ECO:0008006" key="3">
    <source>
        <dbReference type="Google" id="ProtNLM"/>
    </source>
</evidence>
<dbReference type="Pfam" id="PF11042">
    <property type="entry name" value="DUF2750"/>
    <property type="match status" value="1"/>
</dbReference>
<dbReference type="InterPro" id="IPR021284">
    <property type="entry name" value="DUF2750"/>
</dbReference>